<dbReference type="AlphaFoldDB" id="A0A1G6UZ49"/>
<dbReference type="PRINTS" id="PR00455">
    <property type="entry name" value="HTHTETR"/>
</dbReference>
<gene>
    <name evidence="6" type="ORF">SAMN04489747_1004</name>
</gene>
<keyword evidence="1" id="KW-0805">Transcription regulation</keyword>
<evidence type="ECO:0000256" key="2">
    <source>
        <dbReference type="ARBA" id="ARBA00023125"/>
    </source>
</evidence>
<dbReference type="PANTHER" id="PTHR30055">
    <property type="entry name" value="HTH-TYPE TRANSCRIPTIONAL REGULATOR RUTR"/>
    <property type="match status" value="1"/>
</dbReference>
<evidence type="ECO:0000259" key="5">
    <source>
        <dbReference type="PROSITE" id="PS50977"/>
    </source>
</evidence>
<dbReference type="GO" id="GO:0003700">
    <property type="term" value="F:DNA-binding transcription factor activity"/>
    <property type="evidence" value="ECO:0007669"/>
    <property type="project" value="TreeGrafter"/>
</dbReference>
<reference evidence="6 7" key="1">
    <citation type="submission" date="2016-10" db="EMBL/GenBank/DDBJ databases">
        <authorList>
            <person name="de Groot N.N."/>
        </authorList>
    </citation>
    <scope>NUCLEOTIDE SEQUENCE [LARGE SCALE GENOMIC DNA]</scope>
    <source>
        <strain evidence="6 7">MON 2.2</strain>
    </source>
</reference>
<dbReference type="RefSeq" id="WP_090591214.1">
    <property type="nucleotide sequence ID" value="NZ_LT629688.1"/>
</dbReference>
<sequence length="193" mass="21135">MDAALPLVERKQKAARQRIVLAAAKLFAERGFDGVSVSDIAELAEVGRTTFFRHFGDKQEVVFAREQDLLDALTEENLDDVASRGRTLRDGLLALQPLVLRLCAHISADPEDYRQHEQLVDSNVELRARSAAKMQMVAGRLGHLLVDQGWEAPVGNLAAQIALACYWTARASGDGPEALVESTAAAFRQVLDL</sequence>
<evidence type="ECO:0000256" key="1">
    <source>
        <dbReference type="ARBA" id="ARBA00023015"/>
    </source>
</evidence>
<dbReference type="Pfam" id="PF00440">
    <property type="entry name" value="TetR_N"/>
    <property type="match status" value="1"/>
</dbReference>
<name>A0A1G6UZ49_9ACTN</name>
<evidence type="ECO:0000313" key="7">
    <source>
        <dbReference type="Proteomes" id="UP000198546"/>
    </source>
</evidence>
<dbReference type="OrthoDB" id="3403733at2"/>
<dbReference type="SUPFAM" id="SSF46689">
    <property type="entry name" value="Homeodomain-like"/>
    <property type="match status" value="1"/>
</dbReference>
<dbReference type="Gene3D" id="1.10.357.10">
    <property type="entry name" value="Tetracycline Repressor, domain 2"/>
    <property type="match status" value="1"/>
</dbReference>
<keyword evidence="7" id="KW-1185">Reference proteome</keyword>
<evidence type="ECO:0000256" key="3">
    <source>
        <dbReference type="ARBA" id="ARBA00023163"/>
    </source>
</evidence>
<dbReference type="InterPro" id="IPR001647">
    <property type="entry name" value="HTH_TetR"/>
</dbReference>
<dbReference type="PANTHER" id="PTHR30055:SF234">
    <property type="entry name" value="HTH-TYPE TRANSCRIPTIONAL REGULATOR BETI"/>
    <property type="match status" value="1"/>
</dbReference>
<accession>A0A1G6UZ49</accession>
<proteinExistence type="predicted"/>
<organism evidence="6 7">
    <name type="scientific">Auraticoccus monumenti</name>
    <dbReference type="NCBI Taxonomy" id="675864"/>
    <lineage>
        <taxon>Bacteria</taxon>
        <taxon>Bacillati</taxon>
        <taxon>Actinomycetota</taxon>
        <taxon>Actinomycetes</taxon>
        <taxon>Propionibacteriales</taxon>
        <taxon>Propionibacteriaceae</taxon>
        <taxon>Auraticoccus</taxon>
    </lineage>
</organism>
<protein>
    <submittedName>
        <fullName evidence="6">DNA-binding transcriptional regulator, AcrR family</fullName>
    </submittedName>
</protein>
<dbReference type="InterPro" id="IPR050109">
    <property type="entry name" value="HTH-type_TetR-like_transc_reg"/>
</dbReference>
<dbReference type="PROSITE" id="PS01081">
    <property type="entry name" value="HTH_TETR_1"/>
    <property type="match status" value="1"/>
</dbReference>
<feature type="domain" description="HTH tetR-type" evidence="5">
    <location>
        <begin position="13"/>
        <end position="73"/>
    </location>
</feature>
<evidence type="ECO:0000256" key="4">
    <source>
        <dbReference type="PROSITE-ProRule" id="PRU00335"/>
    </source>
</evidence>
<dbReference type="STRING" id="675864.SAMN04489747_1004"/>
<feature type="DNA-binding region" description="H-T-H motif" evidence="4">
    <location>
        <begin position="36"/>
        <end position="55"/>
    </location>
</feature>
<dbReference type="GO" id="GO:0000976">
    <property type="term" value="F:transcription cis-regulatory region binding"/>
    <property type="evidence" value="ECO:0007669"/>
    <property type="project" value="TreeGrafter"/>
</dbReference>
<keyword evidence="3" id="KW-0804">Transcription</keyword>
<dbReference type="PROSITE" id="PS50977">
    <property type="entry name" value="HTH_TETR_2"/>
    <property type="match status" value="1"/>
</dbReference>
<dbReference type="InterPro" id="IPR023772">
    <property type="entry name" value="DNA-bd_HTH_TetR-type_CS"/>
</dbReference>
<dbReference type="InterPro" id="IPR009057">
    <property type="entry name" value="Homeodomain-like_sf"/>
</dbReference>
<dbReference type="EMBL" id="LT629688">
    <property type="protein sequence ID" value="SDD46680.1"/>
    <property type="molecule type" value="Genomic_DNA"/>
</dbReference>
<evidence type="ECO:0000313" key="6">
    <source>
        <dbReference type="EMBL" id="SDD46680.1"/>
    </source>
</evidence>
<dbReference type="Proteomes" id="UP000198546">
    <property type="component" value="Chromosome i"/>
</dbReference>
<keyword evidence="2 4" id="KW-0238">DNA-binding</keyword>